<name>A0A0A8ZYV5_ARUDO</name>
<protein>
    <submittedName>
        <fullName evidence="1">Uncharacterized protein</fullName>
    </submittedName>
</protein>
<evidence type="ECO:0000313" key="1">
    <source>
        <dbReference type="EMBL" id="JAD42913.1"/>
    </source>
</evidence>
<proteinExistence type="predicted"/>
<accession>A0A0A8ZYV5</accession>
<reference evidence="1" key="1">
    <citation type="submission" date="2014-09" db="EMBL/GenBank/DDBJ databases">
        <authorList>
            <person name="Magalhaes I.L.F."/>
            <person name="Oliveira U."/>
            <person name="Santos F.R."/>
            <person name="Vidigal T.H.D.A."/>
            <person name="Brescovit A.D."/>
            <person name="Santos A.J."/>
        </authorList>
    </citation>
    <scope>NUCLEOTIDE SEQUENCE</scope>
    <source>
        <tissue evidence="1">Shoot tissue taken approximately 20 cm above the soil surface</tissue>
    </source>
</reference>
<reference evidence="1" key="2">
    <citation type="journal article" date="2015" name="Data Brief">
        <title>Shoot transcriptome of the giant reed, Arundo donax.</title>
        <authorList>
            <person name="Barrero R.A."/>
            <person name="Guerrero F.D."/>
            <person name="Moolhuijzen P."/>
            <person name="Goolsby J.A."/>
            <person name="Tidwell J."/>
            <person name="Bellgard S.E."/>
            <person name="Bellgard M.I."/>
        </authorList>
    </citation>
    <scope>NUCLEOTIDE SEQUENCE</scope>
    <source>
        <tissue evidence="1">Shoot tissue taken approximately 20 cm above the soil surface</tissue>
    </source>
</reference>
<sequence length="40" mass="4558">MSSLQFPWMLTETIVPCSRVLSFVLLGPGVAQIRRHREDS</sequence>
<organism evidence="1">
    <name type="scientific">Arundo donax</name>
    <name type="common">Giant reed</name>
    <name type="synonym">Donax arundinaceus</name>
    <dbReference type="NCBI Taxonomy" id="35708"/>
    <lineage>
        <taxon>Eukaryota</taxon>
        <taxon>Viridiplantae</taxon>
        <taxon>Streptophyta</taxon>
        <taxon>Embryophyta</taxon>
        <taxon>Tracheophyta</taxon>
        <taxon>Spermatophyta</taxon>
        <taxon>Magnoliopsida</taxon>
        <taxon>Liliopsida</taxon>
        <taxon>Poales</taxon>
        <taxon>Poaceae</taxon>
        <taxon>PACMAD clade</taxon>
        <taxon>Arundinoideae</taxon>
        <taxon>Arundineae</taxon>
        <taxon>Arundo</taxon>
    </lineage>
</organism>
<dbReference type="AlphaFoldDB" id="A0A0A8ZYV5"/>
<dbReference type="EMBL" id="GBRH01254982">
    <property type="protein sequence ID" value="JAD42913.1"/>
    <property type="molecule type" value="Transcribed_RNA"/>
</dbReference>